<keyword evidence="2" id="KW-1185">Reference proteome</keyword>
<sequence>MLNRIFPEEGMKNLAIHHLENAVDIGCPLFSCNSALAVIIQKNGLHHESNSLSRHYLHLVGRNI</sequence>
<reference evidence="1 2" key="1">
    <citation type="journal article" date="2023" name="Nucleic Acids Res.">
        <title>The hologenome of Daphnia magna reveals possible DNA methylation and microbiome-mediated evolution of the host genome.</title>
        <authorList>
            <person name="Chaturvedi A."/>
            <person name="Li X."/>
            <person name="Dhandapani V."/>
            <person name="Marshall H."/>
            <person name="Kissane S."/>
            <person name="Cuenca-Cambronero M."/>
            <person name="Asole G."/>
            <person name="Calvet F."/>
            <person name="Ruiz-Romero M."/>
            <person name="Marangio P."/>
            <person name="Guigo R."/>
            <person name="Rago D."/>
            <person name="Mirbahai L."/>
            <person name="Eastwood N."/>
            <person name="Colbourne J.K."/>
            <person name="Zhou J."/>
            <person name="Mallon E."/>
            <person name="Orsini L."/>
        </authorList>
    </citation>
    <scope>NUCLEOTIDE SEQUENCE [LARGE SCALE GENOMIC DNA]</scope>
    <source>
        <strain evidence="1">LRV0_1</strain>
    </source>
</reference>
<accession>A0ABR0BAD0</accession>
<evidence type="ECO:0000313" key="1">
    <source>
        <dbReference type="EMBL" id="KAK4045405.1"/>
    </source>
</evidence>
<dbReference type="EMBL" id="JAOYFB010000043">
    <property type="protein sequence ID" value="KAK4045405.1"/>
    <property type="molecule type" value="Genomic_DNA"/>
</dbReference>
<protein>
    <submittedName>
        <fullName evidence="1">Uncharacterized protein</fullName>
    </submittedName>
</protein>
<organism evidence="1 2">
    <name type="scientific">Daphnia magna</name>
    <dbReference type="NCBI Taxonomy" id="35525"/>
    <lineage>
        <taxon>Eukaryota</taxon>
        <taxon>Metazoa</taxon>
        <taxon>Ecdysozoa</taxon>
        <taxon>Arthropoda</taxon>
        <taxon>Crustacea</taxon>
        <taxon>Branchiopoda</taxon>
        <taxon>Diplostraca</taxon>
        <taxon>Cladocera</taxon>
        <taxon>Anomopoda</taxon>
        <taxon>Daphniidae</taxon>
        <taxon>Daphnia</taxon>
    </lineage>
</organism>
<proteinExistence type="predicted"/>
<evidence type="ECO:0000313" key="2">
    <source>
        <dbReference type="Proteomes" id="UP001234178"/>
    </source>
</evidence>
<gene>
    <name evidence="1" type="ORF">OUZ56_033012</name>
</gene>
<comment type="caution">
    <text evidence="1">The sequence shown here is derived from an EMBL/GenBank/DDBJ whole genome shotgun (WGS) entry which is preliminary data.</text>
</comment>
<name>A0ABR0BAD0_9CRUS</name>
<dbReference type="Proteomes" id="UP001234178">
    <property type="component" value="Unassembled WGS sequence"/>
</dbReference>